<sequence length="135" mass="15133">MLTPMDCKFPLLSAPFLLEYNLDILHRQPNCRTAIFNNDPDGWLPHRCLSPSEVMKLLPQSPTFASTKSTQRWWRSSREASRPILNLRSLRWSHGGPSAWESTSTLAAGTLMPAVTVDRSLNWSKATCCACIAVC</sequence>
<dbReference type="EMBL" id="GBRH01225752">
    <property type="protein sequence ID" value="JAD72143.1"/>
    <property type="molecule type" value="Transcribed_RNA"/>
</dbReference>
<evidence type="ECO:0000313" key="1">
    <source>
        <dbReference type="EMBL" id="JAD72143.1"/>
    </source>
</evidence>
<dbReference type="AlphaFoldDB" id="A0A0A9CCI8"/>
<reference evidence="1" key="2">
    <citation type="journal article" date="2015" name="Data Brief">
        <title>Shoot transcriptome of the giant reed, Arundo donax.</title>
        <authorList>
            <person name="Barrero R.A."/>
            <person name="Guerrero F.D."/>
            <person name="Moolhuijzen P."/>
            <person name="Goolsby J.A."/>
            <person name="Tidwell J."/>
            <person name="Bellgard S.E."/>
            <person name="Bellgard M.I."/>
        </authorList>
    </citation>
    <scope>NUCLEOTIDE SEQUENCE</scope>
    <source>
        <tissue evidence="1">Shoot tissue taken approximately 20 cm above the soil surface</tissue>
    </source>
</reference>
<proteinExistence type="predicted"/>
<reference evidence="1" key="1">
    <citation type="submission" date="2014-09" db="EMBL/GenBank/DDBJ databases">
        <authorList>
            <person name="Magalhaes I.L.F."/>
            <person name="Oliveira U."/>
            <person name="Santos F.R."/>
            <person name="Vidigal T.H.D.A."/>
            <person name="Brescovit A.D."/>
            <person name="Santos A.J."/>
        </authorList>
    </citation>
    <scope>NUCLEOTIDE SEQUENCE</scope>
    <source>
        <tissue evidence="1">Shoot tissue taken approximately 20 cm above the soil surface</tissue>
    </source>
</reference>
<name>A0A0A9CCI8_ARUDO</name>
<organism evidence="1">
    <name type="scientific">Arundo donax</name>
    <name type="common">Giant reed</name>
    <name type="synonym">Donax arundinaceus</name>
    <dbReference type="NCBI Taxonomy" id="35708"/>
    <lineage>
        <taxon>Eukaryota</taxon>
        <taxon>Viridiplantae</taxon>
        <taxon>Streptophyta</taxon>
        <taxon>Embryophyta</taxon>
        <taxon>Tracheophyta</taxon>
        <taxon>Spermatophyta</taxon>
        <taxon>Magnoliopsida</taxon>
        <taxon>Liliopsida</taxon>
        <taxon>Poales</taxon>
        <taxon>Poaceae</taxon>
        <taxon>PACMAD clade</taxon>
        <taxon>Arundinoideae</taxon>
        <taxon>Arundineae</taxon>
        <taxon>Arundo</taxon>
    </lineage>
</organism>
<accession>A0A0A9CCI8</accession>
<protein>
    <submittedName>
        <fullName evidence="1">Uncharacterized protein</fullName>
    </submittedName>
</protein>